<dbReference type="OrthoDB" id="9804660at2"/>
<keyword evidence="8" id="KW-1185">Reference proteome</keyword>
<name>A0A0M2NPK0_9FIRM</name>
<keyword evidence="3 5" id="KW-0732">Signal</keyword>
<feature type="signal peptide" evidence="5">
    <location>
        <begin position="1"/>
        <end position="27"/>
    </location>
</feature>
<evidence type="ECO:0000313" key="8">
    <source>
        <dbReference type="Proteomes" id="UP000034076"/>
    </source>
</evidence>
<proteinExistence type="inferred from homology"/>
<evidence type="ECO:0000256" key="3">
    <source>
        <dbReference type="ARBA" id="ARBA00022729"/>
    </source>
</evidence>
<feature type="domain" description="SpaA-like prealbumin fold" evidence="6">
    <location>
        <begin position="431"/>
        <end position="509"/>
    </location>
</feature>
<dbReference type="RefSeq" id="WP_046442031.1">
    <property type="nucleotide sequence ID" value="NZ_LAYJ01000027.1"/>
</dbReference>
<feature type="domain" description="SpaA-like prealbumin fold" evidence="6">
    <location>
        <begin position="326"/>
        <end position="397"/>
    </location>
</feature>
<dbReference type="STRING" id="270498.CHK_0159"/>
<dbReference type="EMBL" id="LAYJ01000027">
    <property type="protein sequence ID" value="KKI52327.1"/>
    <property type="molecule type" value="Genomic_DNA"/>
</dbReference>
<dbReference type="SUPFAM" id="SSF49478">
    <property type="entry name" value="Cna protein B-type domain"/>
    <property type="match status" value="1"/>
</dbReference>
<comment type="similarity">
    <text evidence="1">Belongs to the serine-aspartate repeat-containing protein (SDr) family.</text>
</comment>
<keyword evidence="4" id="KW-0812">Transmembrane</keyword>
<evidence type="ECO:0000313" key="7">
    <source>
        <dbReference type="EMBL" id="KKI52327.1"/>
    </source>
</evidence>
<dbReference type="Pfam" id="PF17802">
    <property type="entry name" value="SpaA"/>
    <property type="match status" value="5"/>
</dbReference>
<dbReference type="PATRIC" id="fig|270498.16.peg.2401"/>
<evidence type="ECO:0000256" key="2">
    <source>
        <dbReference type="ARBA" id="ARBA00022525"/>
    </source>
</evidence>
<evidence type="ECO:0000256" key="4">
    <source>
        <dbReference type="SAM" id="Phobius"/>
    </source>
</evidence>
<comment type="caution">
    <text evidence="7">The sequence shown here is derived from an EMBL/GenBank/DDBJ whole genome shotgun (WGS) entry which is preliminary data.</text>
</comment>
<dbReference type="PANTHER" id="PTHR36108">
    <property type="entry name" value="COLOSSIN-B-RELATED"/>
    <property type="match status" value="1"/>
</dbReference>
<reference evidence="7 8" key="1">
    <citation type="submission" date="2015-04" db="EMBL/GenBank/DDBJ databases">
        <title>Draft genome sequence of bacteremic isolate Catabacter hongkongensis type strain HKU16T.</title>
        <authorList>
            <person name="Lau S.K."/>
            <person name="Teng J.L."/>
            <person name="Huang Y."/>
            <person name="Curreem S.O."/>
            <person name="Tsui S.K."/>
            <person name="Woo P.C."/>
        </authorList>
    </citation>
    <scope>NUCLEOTIDE SEQUENCE [LARGE SCALE GENOMIC DNA]</scope>
    <source>
        <strain evidence="7 8">HKU16</strain>
    </source>
</reference>
<feature type="chain" id="PRO_5005638911" description="SpaA-like prealbumin fold domain-containing protein" evidence="5">
    <location>
        <begin position="28"/>
        <end position="1112"/>
    </location>
</feature>
<dbReference type="InterPro" id="IPR013783">
    <property type="entry name" value="Ig-like_fold"/>
</dbReference>
<keyword evidence="4" id="KW-1133">Transmembrane helix</keyword>
<dbReference type="AlphaFoldDB" id="A0A0M2NPK0"/>
<keyword evidence="4" id="KW-0472">Membrane</keyword>
<keyword evidence="2" id="KW-0964">Secreted</keyword>
<feature type="transmembrane region" description="Helical" evidence="4">
    <location>
        <begin position="1075"/>
        <end position="1096"/>
    </location>
</feature>
<sequence>MIEKRIYALVLAAIVLMSMLIPLTASAMDRVTIESDPDDATPRYFEYLNGSGDWVGLKTPRHYIVETGEIAYCLQHKMSSPHSGIDFEEADLADWYDTRTLVGLQIILEYGYPCDKPDNLNDDEARYATANAIRFWLSEQGDPDFWGFTNRRDNPGNLRAAAGCEAVLDWADELLEHARNLELMQHKVNFSPASLEMAYQNGYFIGQTSVSLVNCNGGYTLNRDSLPAGTIVEGFTGRDGDRLTIKVPASGNGNKSISLSANGIDNRITPNIFLYVTGDSATQNLISISSGGYHPAGSGTFSFSTPAFAKIRVSKHDAETGGTPQGDASLYNARFEIRDSGGKVVDTLSAAGSQSATSKELPLGTYMVYEKSPAPEGYILNPNPVTVTLTDADMAAEIKDVVVTDQVKKGYISIVKFGSHELTGGADPDPDMKPPLANVEFEIRLKSSGALYATMKTDADGKAKSPLLPYGTYTVSEKSTSANEGYLKVEPFDVFVSENAKTYSYILEDKAIELMLQIVKVDSVTGKRIPVAGNTFRIEDGKGNDVSFEMLYPQPHTISEFTTDESGTLYLPGTLSEGDYTLYEVEAGEPYLLNGTPLPFTVSEDQAVNRVITVEFANEVAKGKISIEKHGEVLTGAETEETEYGTKYIPQFSDEGLNAVFSVYAAENIGTPDGTVYYEEGEKVDEITVENGTGESVPLYLGKYLVVEESVEGDFVLDQTPHEVILSYADQVTPITSETLELENQRQKGHVQLKKRAEQFSGGLFYKGAGKGFVFGLYAAEEIQEIIPKDGLVDILETDANGFAETNADIPLAGFYLKELKAVNSQYEILDATYPVNVCATDQSSGDFTDDSLVQEPLLNTMYRGKVSVIKSDVADTNRKLQGIVFEVADKDGNVVSIFDTDEQGYGESGMLPYANYVLREKETKDGFILTEREYPFVIDDAHQIVEIRISNQPTAVKVNKVDENGEPLTGAGFTVKMSGFLQNALPLTKVGEGLYRYDPAGTETAAMVGEDGTVLITELPFADFWLEESVVPENYFPAAPVAFTVTKETAYDTPLELRIENAPFVKLGLDTDQYAGLIALILLGSGTTFFVTLMIRRRKKAREIKIEDNEK</sequence>
<evidence type="ECO:0000256" key="1">
    <source>
        <dbReference type="ARBA" id="ARBA00007257"/>
    </source>
</evidence>
<dbReference type="InterPro" id="IPR041033">
    <property type="entry name" value="SpaA_PFL_dom_1"/>
</dbReference>
<organism evidence="7 8">
    <name type="scientific">Christensenella hongkongensis</name>
    <dbReference type="NCBI Taxonomy" id="270498"/>
    <lineage>
        <taxon>Bacteria</taxon>
        <taxon>Bacillati</taxon>
        <taxon>Bacillota</taxon>
        <taxon>Clostridia</taxon>
        <taxon>Christensenellales</taxon>
        <taxon>Christensenellaceae</taxon>
        <taxon>Christensenella</taxon>
    </lineage>
</organism>
<dbReference type="Gene3D" id="2.60.40.10">
    <property type="entry name" value="Immunoglobulins"/>
    <property type="match status" value="7"/>
</dbReference>
<feature type="domain" description="SpaA-like prealbumin fold" evidence="6">
    <location>
        <begin position="516"/>
        <end position="609"/>
    </location>
</feature>
<dbReference type="Proteomes" id="UP000034076">
    <property type="component" value="Unassembled WGS sequence"/>
</dbReference>
<evidence type="ECO:0000256" key="5">
    <source>
        <dbReference type="SAM" id="SignalP"/>
    </source>
</evidence>
<evidence type="ECO:0000259" key="6">
    <source>
        <dbReference type="Pfam" id="PF17802"/>
    </source>
</evidence>
<dbReference type="PANTHER" id="PTHR36108:SF13">
    <property type="entry name" value="COLOSSIN-B-RELATED"/>
    <property type="match status" value="1"/>
</dbReference>
<feature type="domain" description="SpaA-like prealbumin fold" evidence="6">
    <location>
        <begin position="865"/>
        <end position="953"/>
    </location>
</feature>
<accession>A0A0M2NPK0</accession>
<protein>
    <recommendedName>
        <fullName evidence="6">SpaA-like prealbumin fold domain-containing protein</fullName>
    </recommendedName>
</protein>
<gene>
    <name evidence="7" type="ORF">CHK_0159</name>
</gene>
<feature type="domain" description="SpaA-like prealbumin fold" evidence="6">
    <location>
        <begin position="956"/>
        <end position="1050"/>
    </location>
</feature>